<organism evidence="2 3">
    <name type="scientific">Caballeronia calidae</name>
    <dbReference type="NCBI Taxonomy" id="1777139"/>
    <lineage>
        <taxon>Bacteria</taxon>
        <taxon>Pseudomonadati</taxon>
        <taxon>Pseudomonadota</taxon>
        <taxon>Betaproteobacteria</taxon>
        <taxon>Burkholderiales</taxon>
        <taxon>Burkholderiaceae</taxon>
        <taxon>Caballeronia</taxon>
    </lineage>
</organism>
<accession>A0A158D0X6</accession>
<evidence type="ECO:0000313" key="3">
    <source>
        <dbReference type="Proteomes" id="UP000071859"/>
    </source>
</evidence>
<dbReference type="EMBL" id="FCOX02000026">
    <property type="protein sequence ID" value="SAK88249.1"/>
    <property type="molecule type" value="Genomic_DNA"/>
</dbReference>
<dbReference type="AlphaFoldDB" id="A0A158D0X6"/>
<proteinExistence type="predicted"/>
<name>A0A158D0X6_9BURK</name>
<gene>
    <name evidence="1" type="ORF">AWB78_04599</name>
    <name evidence="2" type="ORF">AWB78_04604</name>
</gene>
<dbReference type="Proteomes" id="UP000071859">
    <property type="component" value="Unassembled WGS sequence"/>
</dbReference>
<sequence length="76" mass="8012">MVPEPVKAAQRPLGLGLDGDRFTTLGNAVQDDLAACTACRPRFFVLLISPRSGAHLGAPWGRTGGRLRARSVSPQG</sequence>
<reference evidence="2" key="1">
    <citation type="submission" date="2016-01" db="EMBL/GenBank/DDBJ databases">
        <authorList>
            <person name="Oliw E.H."/>
        </authorList>
    </citation>
    <scope>NUCLEOTIDE SEQUENCE [LARGE SCALE GENOMIC DNA]</scope>
    <source>
        <strain evidence="2">LMG 29321</strain>
    </source>
</reference>
<keyword evidence="3" id="KW-1185">Reference proteome</keyword>
<dbReference type="EMBL" id="FCOX02000026">
    <property type="protein sequence ID" value="SAK88314.1"/>
    <property type="molecule type" value="Genomic_DNA"/>
</dbReference>
<reference evidence="3" key="2">
    <citation type="submission" date="2016-01" db="EMBL/GenBank/DDBJ databases">
        <authorList>
            <person name="Peeters Charlotte."/>
        </authorList>
    </citation>
    <scope>NUCLEOTIDE SEQUENCE [LARGE SCALE GENOMIC DNA]</scope>
</reference>
<evidence type="ECO:0000313" key="2">
    <source>
        <dbReference type="EMBL" id="SAK88314.1"/>
    </source>
</evidence>
<evidence type="ECO:0000313" key="1">
    <source>
        <dbReference type="EMBL" id="SAK88249.1"/>
    </source>
</evidence>
<protein>
    <submittedName>
        <fullName evidence="2">Uncharacterized protein</fullName>
    </submittedName>
</protein>